<dbReference type="EMBL" id="KI669492">
    <property type="protein sequence ID" value="OCF38027.1"/>
    <property type="molecule type" value="Genomic_DNA"/>
</dbReference>
<reference evidence="4" key="2">
    <citation type="submission" date="2013-12" db="EMBL/GenBank/DDBJ databases">
        <title>Evolution of pathogenesis and genome organization in the Tremellales.</title>
        <authorList>
            <person name="Cuomo C."/>
            <person name="Litvintseva A."/>
            <person name="Heitman J."/>
            <person name="Chen Y."/>
            <person name="Sun S."/>
            <person name="Springer D."/>
            <person name="Dromer F."/>
            <person name="Young S."/>
            <person name="Zeng Q."/>
            <person name="Chapman S."/>
            <person name="Gujja S."/>
            <person name="Saif S."/>
            <person name="Birren B."/>
        </authorList>
    </citation>
    <scope>NUCLEOTIDE SEQUENCE [LARGE SCALE GENOMIC DNA]</scope>
    <source>
        <strain evidence="4">BCC8398</strain>
    </source>
</reference>
<sequence>MIFRAFNWLLPLLLASSTMAAIFGSSDDSSSSSSSSSLSSSSSSSSSSFKSSPSSENGTAVNSPEVDFLLTLQSASISSMSCLITLVNLTTSPVGDCLGLTDLSNLISRPATNVSFSEQLDDYLGTVCSLNCAQEDLDEARGMLGQSCDEQNGLVQALDKVMERYSSSYKTLACQVSFNATTDLCLPSTLNTSDAANNNGFFNSLVTGTNLDQYADSVFKSAKCTGCMHEMFKAAQYTTPMIRGQELTDAFGNHLMYDCASAPEGEGINWGDTMDQQIPSALQVSQNTNPYGSSRKSGAVAGPDRGSNWTSILTSTVLIAWGTMVAVRV</sequence>
<feature type="region of interest" description="Disordered" evidence="1">
    <location>
        <begin position="28"/>
        <end position="60"/>
    </location>
</feature>
<evidence type="ECO:0000313" key="3">
    <source>
        <dbReference type="EMBL" id="OCF38027.1"/>
    </source>
</evidence>
<dbReference type="AlphaFoldDB" id="A0A1B9H437"/>
<evidence type="ECO:0000313" key="4">
    <source>
        <dbReference type="Proteomes" id="UP000092666"/>
    </source>
</evidence>
<feature type="signal peptide" evidence="2">
    <location>
        <begin position="1"/>
        <end position="20"/>
    </location>
</feature>
<keyword evidence="2" id="KW-0732">Signal</keyword>
<accession>A0A1B9H437</accession>
<dbReference type="OrthoDB" id="2592905at2759"/>
<protein>
    <submittedName>
        <fullName evidence="3">Uncharacterized protein</fullName>
    </submittedName>
</protein>
<proteinExistence type="predicted"/>
<keyword evidence="4" id="KW-1185">Reference proteome</keyword>
<reference evidence="3 4" key="1">
    <citation type="submission" date="2013-07" db="EMBL/GenBank/DDBJ databases">
        <title>The Genome Sequence of Cryptococcus heveanensis BCC8398.</title>
        <authorList>
            <consortium name="The Broad Institute Genome Sequencing Platform"/>
            <person name="Cuomo C."/>
            <person name="Litvintseva A."/>
            <person name="Chen Y."/>
            <person name="Heitman J."/>
            <person name="Sun S."/>
            <person name="Springer D."/>
            <person name="Dromer F."/>
            <person name="Young S.K."/>
            <person name="Zeng Q."/>
            <person name="Gargeya S."/>
            <person name="Fitzgerald M."/>
            <person name="Abouelleil A."/>
            <person name="Alvarado L."/>
            <person name="Berlin A.M."/>
            <person name="Chapman S.B."/>
            <person name="Dewar J."/>
            <person name="Goldberg J."/>
            <person name="Griggs A."/>
            <person name="Gujja S."/>
            <person name="Hansen M."/>
            <person name="Howarth C."/>
            <person name="Imamovic A."/>
            <person name="Larimer J."/>
            <person name="McCowan C."/>
            <person name="Murphy C."/>
            <person name="Pearson M."/>
            <person name="Priest M."/>
            <person name="Roberts A."/>
            <person name="Saif S."/>
            <person name="Shea T."/>
            <person name="Sykes S."/>
            <person name="Wortman J."/>
            <person name="Nusbaum C."/>
            <person name="Birren B."/>
        </authorList>
    </citation>
    <scope>NUCLEOTIDE SEQUENCE [LARGE SCALE GENOMIC DNA]</scope>
    <source>
        <strain evidence="3 4">BCC8398</strain>
    </source>
</reference>
<name>A0A1B9H437_9TREE</name>
<feature type="chain" id="PRO_5008627568" evidence="2">
    <location>
        <begin position="21"/>
        <end position="329"/>
    </location>
</feature>
<dbReference type="Proteomes" id="UP000092666">
    <property type="component" value="Unassembled WGS sequence"/>
</dbReference>
<evidence type="ECO:0000256" key="1">
    <source>
        <dbReference type="SAM" id="MobiDB-lite"/>
    </source>
</evidence>
<organism evidence="3 4">
    <name type="scientific">Kwoniella heveanensis BCC8398</name>
    <dbReference type="NCBI Taxonomy" id="1296120"/>
    <lineage>
        <taxon>Eukaryota</taxon>
        <taxon>Fungi</taxon>
        <taxon>Dikarya</taxon>
        <taxon>Basidiomycota</taxon>
        <taxon>Agaricomycotina</taxon>
        <taxon>Tremellomycetes</taxon>
        <taxon>Tremellales</taxon>
        <taxon>Cryptococcaceae</taxon>
        <taxon>Kwoniella</taxon>
    </lineage>
</organism>
<evidence type="ECO:0000256" key="2">
    <source>
        <dbReference type="SAM" id="SignalP"/>
    </source>
</evidence>
<gene>
    <name evidence="3" type="ORF">I316_00251</name>
</gene>
<feature type="compositionally biased region" description="Low complexity" evidence="1">
    <location>
        <begin position="28"/>
        <end position="55"/>
    </location>
</feature>